<dbReference type="Pfam" id="PF00566">
    <property type="entry name" value="RabGAP-TBC"/>
    <property type="match status" value="1"/>
</dbReference>
<dbReference type="InterPro" id="IPR045913">
    <property type="entry name" value="TBC20/Gyp8-like"/>
</dbReference>
<comment type="caution">
    <text evidence="5">The sequence shown here is derived from an EMBL/GenBank/DDBJ whole genome shotgun (WGS) entry which is preliminary data.</text>
</comment>
<dbReference type="InterPro" id="IPR000195">
    <property type="entry name" value="Rab-GAP-TBC_dom"/>
</dbReference>
<dbReference type="SMART" id="SM00164">
    <property type="entry name" value="TBC"/>
    <property type="match status" value="1"/>
</dbReference>
<dbReference type="FunFam" id="1.10.472.80:FF:000060">
    <property type="entry name" value="TBC domain protein, putative"/>
    <property type="match status" value="1"/>
</dbReference>
<dbReference type="STRING" id="1447883.A0A2B7X4U7"/>
<keyword evidence="6" id="KW-1185">Reference proteome</keyword>
<evidence type="ECO:0000313" key="5">
    <source>
        <dbReference type="EMBL" id="PGH03777.1"/>
    </source>
</evidence>
<sequence length="410" mass="46788">MDEEAKCLNDSAVSEKDQVTQDSPSVPDTKDTKKREILQACDARDIGALARLATSEGGFLQDDIRKIVWPILLGFDRSRANGDSPTWLSLPRHGDEDQVKLDVNRSFVHYPNCPDKELDAKKEHLSQLITKVLRNNPILCYFQGYHDIGQVLLLVLGTEQAAPAFERISLLRIRDYMLPSLSPALKHLQLIPAILECSDPKLRQHLSGTKPFFALAATLTLYAHDIQEYSDIARLYDFILSYEPVVTIYLFAAIILSRKKELFEIPLDEPEMIHFTLSKLPQPLDLDGLIASTMTLYHEHPPERLPFRAWKTISRHSVLKTSRSFSQLGTLDEAVELFKKQTQDLRREEFRQKALGLLWKYRKPAGSIGLAIFIGVVAFWLAKNDGNASSMWNSCFNRLTNMFNMFPSRW</sequence>
<proteinExistence type="predicted"/>
<keyword evidence="3" id="KW-0472">Membrane</keyword>
<protein>
    <recommendedName>
        <fullName evidence="4">Rab-GAP TBC domain-containing protein</fullName>
    </recommendedName>
</protein>
<organism evidence="5 6">
    <name type="scientific">Polytolypa hystricis (strain UAMH7299)</name>
    <dbReference type="NCBI Taxonomy" id="1447883"/>
    <lineage>
        <taxon>Eukaryota</taxon>
        <taxon>Fungi</taxon>
        <taxon>Dikarya</taxon>
        <taxon>Ascomycota</taxon>
        <taxon>Pezizomycotina</taxon>
        <taxon>Eurotiomycetes</taxon>
        <taxon>Eurotiomycetidae</taxon>
        <taxon>Onygenales</taxon>
        <taxon>Onygenales incertae sedis</taxon>
        <taxon>Polytolypa</taxon>
    </lineage>
</organism>
<dbReference type="GO" id="GO:0005096">
    <property type="term" value="F:GTPase activator activity"/>
    <property type="evidence" value="ECO:0007669"/>
    <property type="project" value="UniProtKB-KW"/>
</dbReference>
<dbReference type="InterPro" id="IPR035969">
    <property type="entry name" value="Rab-GAP_TBC_sf"/>
</dbReference>
<dbReference type="Gene3D" id="1.10.472.80">
    <property type="entry name" value="Ypt/Rab-GAP domain of gyp1p, domain 3"/>
    <property type="match status" value="1"/>
</dbReference>
<feature type="region of interest" description="Disordered" evidence="2">
    <location>
        <begin position="1"/>
        <end position="32"/>
    </location>
</feature>
<evidence type="ECO:0000256" key="1">
    <source>
        <dbReference type="ARBA" id="ARBA00022468"/>
    </source>
</evidence>
<evidence type="ECO:0000256" key="3">
    <source>
        <dbReference type="SAM" id="Phobius"/>
    </source>
</evidence>
<dbReference type="EMBL" id="PDNA01000207">
    <property type="protein sequence ID" value="PGH03777.1"/>
    <property type="molecule type" value="Genomic_DNA"/>
</dbReference>
<dbReference type="PROSITE" id="PS50086">
    <property type="entry name" value="TBC_RABGAP"/>
    <property type="match status" value="1"/>
</dbReference>
<name>A0A2B7X4U7_POLH7</name>
<reference evidence="5 6" key="1">
    <citation type="submission" date="2017-10" db="EMBL/GenBank/DDBJ databases">
        <title>Comparative genomics in systemic dimorphic fungi from Ajellomycetaceae.</title>
        <authorList>
            <person name="Munoz J.F."/>
            <person name="Mcewen J.G."/>
            <person name="Clay O.K."/>
            <person name="Cuomo C.A."/>
        </authorList>
    </citation>
    <scope>NUCLEOTIDE SEQUENCE [LARGE SCALE GENOMIC DNA]</scope>
    <source>
        <strain evidence="5 6">UAMH7299</strain>
    </source>
</reference>
<feature type="compositionally biased region" description="Basic and acidic residues" evidence="2">
    <location>
        <begin position="1"/>
        <end position="19"/>
    </location>
</feature>
<keyword evidence="3" id="KW-0812">Transmembrane</keyword>
<keyword evidence="1" id="KW-0343">GTPase activation</keyword>
<dbReference type="SUPFAM" id="SSF47923">
    <property type="entry name" value="Ypt/Rab-GAP domain of gyp1p"/>
    <property type="match status" value="2"/>
</dbReference>
<dbReference type="GO" id="GO:0005789">
    <property type="term" value="C:endoplasmic reticulum membrane"/>
    <property type="evidence" value="ECO:0007669"/>
    <property type="project" value="TreeGrafter"/>
</dbReference>
<evidence type="ECO:0000256" key="2">
    <source>
        <dbReference type="SAM" id="MobiDB-lite"/>
    </source>
</evidence>
<feature type="transmembrane region" description="Helical" evidence="3">
    <location>
        <begin position="365"/>
        <end position="382"/>
    </location>
</feature>
<dbReference type="FunFam" id="1.10.8.1310:FF:000001">
    <property type="entry name" value="TBC1 domain family, member 20"/>
    <property type="match status" value="1"/>
</dbReference>
<dbReference type="OrthoDB" id="206700at2759"/>
<evidence type="ECO:0000313" key="6">
    <source>
        <dbReference type="Proteomes" id="UP000224634"/>
    </source>
</evidence>
<dbReference type="Gene3D" id="1.10.8.1310">
    <property type="match status" value="1"/>
</dbReference>
<dbReference type="AlphaFoldDB" id="A0A2B7X4U7"/>
<evidence type="ECO:0000259" key="4">
    <source>
        <dbReference type="PROSITE" id="PS50086"/>
    </source>
</evidence>
<gene>
    <name evidence="5" type="ORF">AJ80_08647</name>
</gene>
<feature type="domain" description="Rab-GAP TBC" evidence="4">
    <location>
        <begin position="59"/>
        <end position="243"/>
    </location>
</feature>
<keyword evidence="3" id="KW-1133">Transmembrane helix</keyword>
<dbReference type="Proteomes" id="UP000224634">
    <property type="component" value="Unassembled WGS sequence"/>
</dbReference>
<accession>A0A2B7X4U7</accession>
<dbReference type="GO" id="GO:0006888">
    <property type="term" value="P:endoplasmic reticulum to Golgi vesicle-mediated transport"/>
    <property type="evidence" value="ECO:0007669"/>
    <property type="project" value="TreeGrafter"/>
</dbReference>
<dbReference type="PANTHER" id="PTHR20913:SF7">
    <property type="entry name" value="RE60063P"/>
    <property type="match status" value="1"/>
</dbReference>
<dbReference type="PANTHER" id="PTHR20913">
    <property type="entry name" value="TBC1 DOMAIN FAMILY MEMBER 20/GTPASE"/>
    <property type="match status" value="1"/>
</dbReference>